<comment type="caution">
    <text evidence="7">The sequence shown here is derived from an EMBL/GenBank/DDBJ whole genome shotgun (WGS) entry which is preliminary data.</text>
</comment>
<evidence type="ECO:0000256" key="2">
    <source>
        <dbReference type="ARBA" id="ARBA00022771"/>
    </source>
</evidence>
<dbReference type="GO" id="GO:0008270">
    <property type="term" value="F:zinc ion binding"/>
    <property type="evidence" value="ECO:0007669"/>
    <property type="project" value="UniProtKB-KW"/>
</dbReference>
<keyword evidence="3" id="KW-0862">Zinc</keyword>
<evidence type="ECO:0000256" key="5">
    <source>
        <dbReference type="SAM" id="MobiDB-lite"/>
    </source>
</evidence>
<reference evidence="7" key="1">
    <citation type="submission" date="2020-06" db="EMBL/GenBank/DDBJ databases">
        <authorList>
            <consortium name="Plant Systems Biology data submission"/>
        </authorList>
    </citation>
    <scope>NUCLEOTIDE SEQUENCE</scope>
    <source>
        <strain evidence="7">D6</strain>
    </source>
</reference>
<dbReference type="AlphaFoldDB" id="A0A9N8E1U8"/>
<evidence type="ECO:0000256" key="4">
    <source>
        <dbReference type="PROSITE-ProRule" id="PRU00134"/>
    </source>
</evidence>
<dbReference type="SUPFAM" id="SSF144232">
    <property type="entry name" value="HIT/MYND zinc finger-like"/>
    <property type="match status" value="1"/>
</dbReference>
<dbReference type="PROSITE" id="PS50865">
    <property type="entry name" value="ZF_MYND_2"/>
    <property type="match status" value="1"/>
</dbReference>
<evidence type="ECO:0000256" key="3">
    <source>
        <dbReference type="ARBA" id="ARBA00022833"/>
    </source>
</evidence>
<evidence type="ECO:0000313" key="7">
    <source>
        <dbReference type="EMBL" id="CAB9510665.1"/>
    </source>
</evidence>
<keyword evidence="2 4" id="KW-0863">Zinc-finger</keyword>
<organism evidence="7 8">
    <name type="scientific">Seminavis robusta</name>
    <dbReference type="NCBI Taxonomy" id="568900"/>
    <lineage>
        <taxon>Eukaryota</taxon>
        <taxon>Sar</taxon>
        <taxon>Stramenopiles</taxon>
        <taxon>Ochrophyta</taxon>
        <taxon>Bacillariophyta</taxon>
        <taxon>Bacillariophyceae</taxon>
        <taxon>Bacillariophycidae</taxon>
        <taxon>Naviculales</taxon>
        <taxon>Naviculaceae</taxon>
        <taxon>Seminavis</taxon>
    </lineage>
</organism>
<evidence type="ECO:0000259" key="6">
    <source>
        <dbReference type="PROSITE" id="PS50865"/>
    </source>
</evidence>
<accession>A0A9N8E1U8</accession>
<dbReference type="GO" id="GO:0006508">
    <property type="term" value="P:proteolysis"/>
    <property type="evidence" value="ECO:0007669"/>
    <property type="project" value="UniProtKB-KW"/>
</dbReference>
<feature type="domain" description="MYND-type" evidence="6">
    <location>
        <begin position="96"/>
        <end position="133"/>
    </location>
</feature>
<dbReference type="InterPro" id="IPR002893">
    <property type="entry name" value="Znf_MYND"/>
</dbReference>
<proteinExistence type="predicted"/>
<dbReference type="Pfam" id="PF01753">
    <property type="entry name" value="zf-MYND"/>
    <property type="match status" value="1"/>
</dbReference>
<keyword evidence="7" id="KW-0645">Protease</keyword>
<keyword evidence="1" id="KW-0479">Metal-binding</keyword>
<protein>
    <submittedName>
        <fullName evidence="7">Ubiquitin-specific protease 16</fullName>
    </submittedName>
</protein>
<evidence type="ECO:0000313" key="8">
    <source>
        <dbReference type="Proteomes" id="UP001153069"/>
    </source>
</evidence>
<dbReference type="EMBL" id="CAICTM010000446">
    <property type="protein sequence ID" value="CAB9510665.1"/>
    <property type="molecule type" value="Genomic_DNA"/>
</dbReference>
<keyword evidence="7" id="KW-0378">Hydrolase</keyword>
<sequence>MGKKSRRVRNGVGEVSTSNNAAAPPKEEDCHSKPIPRQRFLFPEDWDINVAASHPFVRPEYQYICIDAEKYIDKNDGISEVSRKNKSQKIENYSDCPMCFKPSTQQCSVCKCVNYCSRECQLAHWSASHKKACQPNPKQQKFKLNLEVFRGMPEDCFEGHEFLVVKPSEKLGSLQAICDQVLEPADDLLDIPGFGSDQLDDVWLMENSSHPIYQKMVHKFGFTSGRIGHELLYGYRLAEARFLYFLLCDDSFQSELTMASSYYGEALFPPLSPGKFVRGNIVIYKVIVTNKQRKQQRQGNVPFLEFTDDADIKFEFVLVPMNKAELALMLSVRKKAMENGAYTTRMWRYHVRAKERQVEMDKKAKANPNHLNFSY</sequence>
<feature type="region of interest" description="Disordered" evidence="5">
    <location>
        <begin position="1"/>
        <end position="33"/>
    </location>
</feature>
<dbReference type="Gene3D" id="6.10.140.2220">
    <property type="match status" value="1"/>
</dbReference>
<dbReference type="PROSITE" id="PS01360">
    <property type="entry name" value="ZF_MYND_1"/>
    <property type="match status" value="1"/>
</dbReference>
<evidence type="ECO:0000256" key="1">
    <source>
        <dbReference type="ARBA" id="ARBA00022723"/>
    </source>
</evidence>
<keyword evidence="8" id="KW-1185">Reference proteome</keyword>
<name>A0A9N8E1U8_9STRA</name>
<dbReference type="GO" id="GO:0008233">
    <property type="term" value="F:peptidase activity"/>
    <property type="evidence" value="ECO:0007669"/>
    <property type="project" value="UniProtKB-KW"/>
</dbReference>
<dbReference type="Proteomes" id="UP001153069">
    <property type="component" value="Unassembled WGS sequence"/>
</dbReference>
<dbReference type="OrthoDB" id="58233at2759"/>
<gene>
    <name evidence="7" type="ORF">SEMRO_447_G144820.1</name>
</gene>